<comment type="caution">
    <text evidence="1">Lacks conserved residue(s) required for the propagation of feature annotation.</text>
</comment>
<dbReference type="GO" id="GO:0008990">
    <property type="term" value="F:rRNA (guanine-N2-)-methyltransferase activity"/>
    <property type="evidence" value="ECO:0007669"/>
    <property type="project" value="UniProtKB-UniRule"/>
</dbReference>
<dbReference type="Proteomes" id="UP000192491">
    <property type="component" value="Unassembled WGS sequence"/>
</dbReference>
<dbReference type="GO" id="GO:0005737">
    <property type="term" value="C:cytoplasm"/>
    <property type="evidence" value="ECO:0007669"/>
    <property type="project" value="UniProtKB-SubCell"/>
</dbReference>
<keyword evidence="1" id="KW-0963">Cytoplasm</keyword>
<keyword evidence="1 2" id="KW-0489">Methyltransferase</keyword>
<name>A0A1Y1QN51_9GAMM</name>
<comment type="subcellular location">
    <subcellularLocation>
        <location evidence="1">Cytoplasm</location>
    </subcellularLocation>
</comment>
<keyword evidence="1" id="KW-0698">rRNA processing</keyword>
<dbReference type="CDD" id="cd02440">
    <property type="entry name" value="AdoMet_MTases"/>
    <property type="match status" value="1"/>
</dbReference>
<dbReference type="PANTHER" id="PTHR36112:SF1">
    <property type="entry name" value="RIBOSOMAL RNA SMALL SUBUNIT METHYLTRANSFERASE J"/>
    <property type="match status" value="1"/>
</dbReference>
<feature type="binding site" evidence="1">
    <location>
        <begin position="86"/>
        <end position="87"/>
    </location>
    <ligand>
        <name>S-adenosyl-L-methionine</name>
        <dbReference type="ChEBI" id="CHEBI:59789"/>
    </ligand>
</feature>
<feature type="binding site" evidence="1">
    <location>
        <begin position="102"/>
        <end position="103"/>
    </location>
    <ligand>
        <name>S-adenosyl-L-methionine</name>
        <dbReference type="ChEBI" id="CHEBI:59789"/>
    </ligand>
</feature>
<comment type="caution">
    <text evidence="2">The sequence shown here is derived from an EMBL/GenBank/DDBJ whole genome shotgun (WGS) entry which is preliminary data.</text>
</comment>
<comment type="function">
    <text evidence="1">Specifically methylates the guanosine in position 1516 of 16S rRNA.</text>
</comment>
<dbReference type="InterPro" id="IPR007536">
    <property type="entry name" value="16SrRNA_methylTrfase_J"/>
</dbReference>
<dbReference type="EMBL" id="MTEJ01000134">
    <property type="protein sequence ID" value="OQX09733.1"/>
    <property type="molecule type" value="Genomic_DNA"/>
</dbReference>
<dbReference type="SUPFAM" id="SSF53335">
    <property type="entry name" value="S-adenosyl-L-methionine-dependent methyltransferases"/>
    <property type="match status" value="1"/>
</dbReference>
<comment type="similarity">
    <text evidence="1">Belongs to the methyltransferase superfamily. RsmJ family.</text>
</comment>
<accession>A0A1Y1QN51</accession>
<evidence type="ECO:0000313" key="3">
    <source>
        <dbReference type="Proteomes" id="UP000192491"/>
    </source>
</evidence>
<keyword evidence="1 2" id="KW-0808">Transferase</keyword>
<comment type="catalytic activity">
    <reaction evidence="1">
        <text>guanosine(1516) in 16S rRNA + S-adenosyl-L-methionine = N(2)-methylguanosine(1516) in 16S rRNA + S-adenosyl-L-homocysteine + H(+)</text>
        <dbReference type="Rhea" id="RHEA:43220"/>
        <dbReference type="Rhea" id="RHEA-COMP:10412"/>
        <dbReference type="Rhea" id="RHEA-COMP:10413"/>
        <dbReference type="ChEBI" id="CHEBI:15378"/>
        <dbReference type="ChEBI" id="CHEBI:57856"/>
        <dbReference type="ChEBI" id="CHEBI:59789"/>
        <dbReference type="ChEBI" id="CHEBI:74269"/>
        <dbReference type="ChEBI" id="CHEBI:74481"/>
        <dbReference type="EC" id="2.1.1.242"/>
    </reaction>
</comment>
<dbReference type="InterPro" id="IPR029063">
    <property type="entry name" value="SAM-dependent_MTases_sf"/>
</dbReference>
<dbReference type="Pfam" id="PF04445">
    <property type="entry name" value="SAM_MT"/>
    <property type="match status" value="1"/>
</dbReference>
<dbReference type="HAMAP" id="MF_01523">
    <property type="entry name" value="16SrRNA_methyltr_J"/>
    <property type="match status" value="1"/>
</dbReference>
<keyword evidence="1" id="KW-0949">S-adenosyl-L-methionine</keyword>
<gene>
    <name evidence="1" type="primary">rsmJ</name>
    <name evidence="2" type="ORF">BWK73_22055</name>
</gene>
<organism evidence="2 3">
    <name type="scientific">Thiothrix lacustris</name>
    <dbReference type="NCBI Taxonomy" id="525917"/>
    <lineage>
        <taxon>Bacteria</taxon>
        <taxon>Pseudomonadati</taxon>
        <taxon>Pseudomonadota</taxon>
        <taxon>Gammaproteobacteria</taxon>
        <taxon>Thiotrichales</taxon>
        <taxon>Thiotrichaceae</taxon>
        <taxon>Thiothrix</taxon>
    </lineage>
</organism>
<dbReference type="EC" id="2.1.1.242" evidence="1"/>
<evidence type="ECO:0000313" key="2">
    <source>
        <dbReference type="EMBL" id="OQX09733.1"/>
    </source>
</evidence>
<reference evidence="2 3" key="1">
    <citation type="submission" date="2017-01" db="EMBL/GenBank/DDBJ databases">
        <title>Novel large sulfur bacteria in the metagenomes of groundwater-fed chemosynthetic microbial mats in the Lake Huron basin.</title>
        <authorList>
            <person name="Sharrar A.M."/>
            <person name="Flood B.E."/>
            <person name="Bailey J.V."/>
            <person name="Jones D.S."/>
            <person name="Biddanda B."/>
            <person name="Ruberg S.A."/>
            <person name="Marcus D.N."/>
            <person name="Dick G.J."/>
        </authorList>
    </citation>
    <scope>NUCLEOTIDE SEQUENCE [LARGE SCALE GENOMIC DNA]</scope>
    <source>
        <strain evidence="2">A8</strain>
    </source>
</reference>
<feature type="binding site" evidence="1">
    <location>
        <position position="159"/>
    </location>
    <ligand>
        <name>S-adenosyl-L-methionine</name>
        <dbReference type="ChEBI" id="CHEBI:59789"/>
    </ligand>
</feature>
<proteinExistence type="inferred from homology"/>
<evidence type="ECO:0000256" key="1">
    <source>
        <dbReference type="HAMAP-Rule" id="MF_01523"/>
    </source>
</evidence>
<sequence>MPSMISKPTLQTEQIFRYQLVQTPARLELHDTHDPKVGAVYVDFIEGKAQHRRLFGGGKGQDIAKAIGLHKLKNPHVIDATAGLGRESFVLATLGCRVTLLERSPIVHALLADGLQRAQASDDEIVRTIAQRMALHHADAHTGLAHCCAHEPADVIYLDPMFPERHKTALVQKEMRFFHEVVGDDHDDEDLLEIACQYAKHRVTVKRPRHAPTLGGSKPAFVISGKAVRYDVYLGKATAQ</sequence>
<dbReference type="Gene3D" id="3.40.1630.10">
    <property type="entry name" value="YhiQ-like domain"/>
    <property type="match status" value="1"/>
</dbReference>
<dbReference type="PANTHER" id="PTHR36112">
    <property type="entry name" value="RIBOSOMAL RNA SMALL SUBUNIT METHYLTRANSFERASE J"/>
    <property type="match status" value="1"/>
</dbReference>
<protein>
    <recommendedName>
        <fullName evidence="1">Ribosomal RNA small subunit methyltransferase J</fullName>
        <ecNumber evidence="1">2.1.1.242</ecNumber>
    </recommendedName>
    <alternativeName>
        <fullName evidence="1">16S rRNA m2G1516 methyltransferase</fullName>
    </alternativeName>
    <alternativeName>
        <fullName evidence="1">rRNA (guanine-N(2)-)-methyltransferase</fullName>
    </alternativeName>
</protein>
<dbReference type="AlphaFoldDB" id="A0A1Y1QN51"/>
<dbReference type="Gene3D" id="3.40.50.150">
    <property type="entry name" value="Vaccinia Virus protein VP39"/>
    <property type="match status" value="1"/>
</dbReference>